<organism evidence="1 2">
    <name type="scientific">Chlamydomonas schloesseri</name>
    <dbReference type="NCBI Taxonomy" id="2026947"/>
    <lineage>
        <taxon>Eukaryota</taxon>
        <taxon>Viridiplantae</taxon>
        <taxon>Chlorophyta</taxon>
        <taxon>core chlorophytes</taxon>
        <taxon>Chlorophyceae</taxon>
        <taxon>CS clade</taxon>
        <taxon>Chlamydomonadales</taxon>
        <taxon>Chlamydomonadaceae</taxon>
        <taxon>Chlamydomonas</taxon>
    </lineage>
</organism>
<dbReference type="PANTHER" id="PTHR11258:SF11">
    <property type="entry name" value="C2H2-TYPE DOMAIN-CONTAINING PROTEIN"/>
    <property type="match status" value="1"/>
</dbReference>
<gene>
    <name evidence="1" type="ORF">HYH02_011630</name>
</gene>
<dbReference type="GO" id="GO:0003725">
    <property type="term" value="F:double-stranded RNA binding"/>
    <property type="evidence" value="ECO:0007669"/>
    <property type="project" value="TreeGrafter"/>
</dbReference>
<dbReference type="Proteomes" id="UP000613740">
    <property type="component" value="Unassembled WGS sequence"/>
</dbReference>
<accession>A0A835W543</accession>
<evidence type="ECO:0000313" key="2">
    <source>
        <dbReference type="Proteomes" id="UP000613740"/>
    </source>
</evidence>
<keyword evidence="2" id="KW-1185">Reference proteome</keyword>
<dbReference type="GO" id="GO:0005654">
    <property type="term" value="C:nucleoplasm"/>
    <property type="evidence" value="ECO:0007669"/>
    <property type="project" value="TreeGrafter"/>
</dbReference>
<dbReference type="AlphaFoldDB" id="A0A835W543"/>
<proteinExistence type="predicted"/>
<comment type="caution">
    <text evidence="1">The sequence shown here is derived from an EMBL/GenBank/DDBJ whole genome shotgun (WGS) entry which is preliminary data.</text>
</comment>
<dbReference type="EMBL" id="JAEHOD010000050">
    <property type="protein sequence ID" value="KAG2436121.1"/>
    <property type="molecule type" value="Genomic_DNA"/>
</dbReference>
<sequence length="329" mass="36863">MGSWGRRTLVPGAFDVDLVAYVSQYRGTPLSNLELWRRQGAQEEVSVGRMRRDVKDALQRAAPEWSVKVANDAHYGNILRIGVGGVEVDLLLLPELLEGTHEDPVWEQHKLLTRPLYANPGAAAYDQVRERADAGALSEYVRGVHDDVKGVIRLVKGLYKNGVLARGSGRGGGRSPGGGERIRSFSLKVLVLAADQSLQHHGHRPTDQARGGNEYRLALFLEFLRLVVAAVRQREVVMVDAGRKWGYSRRVGQRFAHCWRGHDVRIIHPIDPTCNLERPRVHRAVSDWEPLVRLAERLLDLLLRRGGTFADFVQVPEVARALRHVDCGR</sequence>
<reference evidence="1" key="1">
    <citation type="journal article" date="2020" name="bioRxiv">
        <title>Comparative genomics of Chlamydomonas.</title>
        <authorList>
            <person name="Craig R.J."/>
            <person name="Hasan A.R."/>
            <person name="Ness R.W."/>
            <person name="Keightley P.D."/>
        </authorList>
    </citation>
    <scope>NUCLEOTIDE SEQUENCE</scope>
    <source>
        <strain evidence="1">CCAP 11/173</strain>
    </source>
</reference>
<protein>
    <submittedName>
        <fullName evidence="1">Uncharacterized protein</fullName>
    </submittedName>
</protein>
<name>A0A835W543_9CHLO</name>
<dbReference type="PANTHER" id="PTHR11258">
    <property type="entry name" value="2-5 OLIGOADENYLATE SYNTHETASE"/>
    <property type="match status" value="1"/>
</dbReference>
<dbReference type="OrthoDB" id="543305at2759"/>
<evidence type="ECO:0000313" key="1">
    <source>
        <dbReference type="EMBL" id="KAG2436121.1"/>
    </source>
</evidence>
<dbReference type="GO" id="GO:0005829">
    <property type="term" value="C:cytosol"/>
    <property type="evidence" value="ECO:0007669"/>
    <property type="project" value="TreeGrafter"/>
</dbReference>
<dbReference type="GO" id="GO:0001730">
    <property type="term" value="F:2'-5'-oligoadenylate synthetase activity"/>
    <property type="evidence" value="ECO:0007669"/>
    <property type="project" value="TreeGrafter"/>
</dbReference>
<dbReference type="GO" id="GO:0016020">
    <property type="term" value="C:membrane"/>
    <property type="evidence" value="ECO:0007669"/>
    <property type="project" value="TreeGrafter"/>
</dbReference>